<dbReference type="AlphaFoldDB" id="A0A2U2N1I6"/>
<evidence type="ECO:0000313" key="3">
    <source>
        <dbReference type="Proteomes" id="UP000245474"/>
    </source>
</evidence>
<dbReference type="OrthoDB" id="7062487at2"/>
<dbReference type="Proteomes" id="UP000245474">
    <property type="component" value="Unassembled WGS sequence"/>
</dbReference>
<comment type="caution">
    <text evidence="2">The sequence shown here is derived from an EMBL/GenBank/DDBJ whole genome shotgun (WGS) entry which is preliminary data.</text>
</comment>
<keyword evidence="1" id="KW-0472">Membrane</keyword>
<organism evidence="2 3">
    <name type="scientific">Sediminicurvatus halobius</name>
    <dbReference type="NCBI Taxonomy" id="2182432"/>
    <lineage>
        <taxon>Bacteria</taxon>
        <taxon>Pseudomonadati</taxon>
        <taxon>Pseudomonadota</taxon>
        <taxon>Gammaproteobacteria</taxon>
        <taxon>Chromatiales</taxon>
        <taxon>Ectothiorhodospiraceae</taxon>
        <taxon>Sediminicurvatus</taxon>
    </lineage>
</organism>
<reference evidence="2 3" key="1">
    <citation type="submission" date="2018-05" db="EMBL/GenBank/DDBJ databases">
        <title>Spiribacter halobius sp. nov., a moderately halophilic bacterium isolated from marine solar saltern.</title>
        <authorList>
            <person name="Zheng W.-S."/>
            <person name="Lu D.-C."/>
            <person name="Du Z.-J."/>
        </authorList>
    </citation>
    <scope>NUCLEOTIDE SEQUENCE [LARGE SCALE GENOMIC DNA]</scope>
    <source>
        <strain evidence="2 3">E85</strain>
    </source>
</reference>
<evidence type="ECO:0000313" key="2">
    <source>
        <dbReference type="EMBL" id="PWG62844.1"/>
    </source>
</evidence>
<keyword evidence="1" id="KW-0812">Transmembrane</keyword>
<dbReference type="InterPro" id="IPR020269">
    <property type="entry name" value="Phage_Mu_Releasin"/>
</dbReference>
<protein>
    <recommendedName>
        <fullName evidence="4">DUF2730 domain-containing protein</fullName>
    </recommendedName>
</protein>
<accession>A0A2U2N1I6</accession>
<sequence>MEGVIDYGAMRFWMDALQLAGLGMLGLYTHLVQKSKANTAAIADVDTRASDGIDRVRDRVISVERRVDVAESQLASVPTHHDLGRVYERLNTVSQDMRQMTGEVRSIAHQLSMISEYLLQRSGGDSK</sequence>
<keyword evidence="1" id="KW-1133">Transmembrane helix</keyword>
<dbReference type="EMBL" id="QFFI01000015">
    <property type="protein sequence ID" value="PWG62844.1"/>
    <property type="molecule type" value="Genomic_DNA"/>
</dbReference>
<evidence type="ECO:0008006" key="4">
    <source>
        <dbReference type="Google" id="ProtNLM"/>
    </source>
</evidence>
<feature type="transmembrane region" description="Helical" evidence="1">
    <location>
        <begin position="12"/>
        <end position="31"/>
    </location>
</feature>
<dbReference type="Pfam" id="PF10805">
    <property type="entry name" value="DUF2730"/>
    <property type="match status" value="1"/>
</dbReference>
<keyword evidence="3" id="KW-1185">Reference proteome</keyword>
<dbReference type="RefSeq" id="WP_109678823.1">
    <property type="nucleotide sequence ID" value="NZ_CP086615.1"/>
</dbReference>
<name>A0A2U2N1I6_9GAMM</name>
<evidence type="ECO:0000256" key="1">
    <source>
        <dbReference type="SAM" id="Phobius"/>
    </source>
</evidence>
<proteinExistence type="predicted"/>
<gene>
    <name evidence="2" type="ORF">DEM34_10785</name>
</gene>